<dbReference type="EMBL" id="KI966419">
    <property type="protein sequence ID" value="EWC46324.1"/>
    <property type="molecule type" value="Genomic_DNA"/>
</dbReference>
<feature type="domain" description="Glycosyl hydrolases family 45 active site" evidence="11">
    <location>
        <begin position="26"/>
        <end position="226"/>
    </location>
</feature>
<accession>W7HST0</accession>
<organism evidence="12 13">
    <name type="scientific">Drechslerella stenobrocha 248</name>
    <dbReference type="NCBI Taxonomy" id="1043628"/>
    <lineage>
        <taxon>Eukaryota</taxon>
        <taxon>Fungi</taxon>
        <taxon>Dikarya</taxon>
        <taxon>Ascomycota</taxon>
        <taxon>Pezizomycotina</taxon>
        <taxon>Orbiliomycetes</taxon>
        <taxon>Orbiliales</taxon>
        <taxon>Orbiliaceae</taxon>
        <taxon>Drechslerella</taxon>
    </lineage>
</organism>
<evidence type="ECO:0000313" key="13">
    <source>
        <dbReference type="Proteomes" id="UP000024837"/>
    </source>
</evidence>
<dbReference type="GO" id="GO:0008810">
    <property type="term" value="F:cellulase activity"/>
    <property type="evidence" value="ECO:0007669"/>
    <property type="project" value="UniProtKB-EC"/>
</dbReference>
<dbReference type="PANTHER" id="PTHR39730:SF1">
    <property type="entry name" value="ENDOGLUCANASE 1"/>
    <property type="match status" value="1"/>
</dbReference>
<dbReference type="HOGENOM" id="CLU_045022_2_0_1"/>
<evidence type="ECO:0000256" key="3">
    <source>
        <dbReference type="ARBA" id="ARBA00012601"/>
    </source>
</evidence>
<evidence type="ECO:0000256" key="9">
    <source>
        <dbReference type="SAM" id="Phobius"/>
    </source>
</evidence>
<dbReference type="Gene3D" id="2.40.40.10">
    <property type="entry name" value="RlpA-like domain"/>
    <property type="match status" value="1"/>
</dbReference>
<evidence type="ECO:0000256" key="8">
    <source>
        <dbReference type="ARBA" id="ARBA00023326"/>
    </source>
</evidence>
<keyword evidence="6" id="KW-0119">Carbohydrate metabolism</keyword>
<evidence type="ECO:0000256" key="1">
    <source>
        <dbReference type="ARBA" id="ARBA00000966"/>
    </source>
</evidence>
<keyword evidence="13" id="KW-1185">Reference proteome</keyword>
<feature type="transmembrane region" description="Helical" evidence="9">
    <location>
        <begin position="248"/>
        <end position="266"/>
    </location>
</feature>
<dbReference type="Pfam" id="PF02015">
    <property type="entry name" value="Glyco_hydro_45"/>
    <property type="match status" value="1"/>
</dbReference>
<keyword evidence="10" id="KW-0732">Signal</keyword>
<dbReference type="InterPro" id="IPR036908">
    <property type="entry name" value="RlpA-like_sf"/>
</dbReference>
<dbReference type="InterPro" id="IPR052288">
    <property type="entry name" value="GH45_Enzymes"/>
</dbReference>
<dbReference type="EC" id="3.2.1.4" evidence="3"/>
<evidence type="ECO:0000256" key="10">
    <source>
        <dbReference type="SAM" id="SignalP"/>
    </source>
</evidence>
<dbReference type="OrthoDB" id="10035502at2759"/>
<sequence length="269" mass="29540">MAIFTAALILAIVPSFVAADKISGVGSTGLYWDCCKPSCSWIEKGPWLTHPVNSCRKDDSPLSDFRAGSGCGQGGTAYVCNNQQPWAVNDTFSYGFISAFIVGATERDWCGSCYELEFINSSLEGKRMVVQAVNTGYDDPTRDIFGIGAPGEYDYANGCLTRYDGNNSKFLGRQGATLTTRDECGELPEPLQPGCYWRFDWWQNVAKPNMTFQRIKCPDILTNITGSIRDDEQTFKSSAGRQPPLTDFGPFSLLTICLTIAFWALVSGI</sequence>
<evidence type="ECO:0000256" key="2">
    <source>
        <dbReference type="ARBA" id="ARBA00007793"/>
    </source>
</evidence>
<dbReference type="SUPFAM" id="SSF50685">
    <property type="entry name" value="Barwin-like endoglucanases"/>
    <property type="match status" value="1"/>
</dbReference>
<reference evidence="12 13" key="1">
    <citation type="submission" date="2013-05" db="EMBL/GenBank/DDBJ databases">
        <title>Drechslerella stenobrocha genome reveals carnivorous origination and mechanical trapping mechanism of predatory fungi.</title>
        <authorList>
            <person name="Liu X."/>
            <person name="Zhang W."/>
            <person name="Liu K."/>
        </authorList>
    </citation>
    <scope>NUCLEOTIDE SEQUENCE [LARGE SCALE GENOMIC DNA]</scope>
    <source>
        <strain evidence="12 13">248</strain>
    </source>
</reference>
<gene>
    <name evidence="12" type="ORF">DRE_04495</name>
</gene>
<proteinExistence type="inferred from homology"/>
<evidence type="ECO:0000313" key="12">
    <source>
        <dbReference type="EMBL" id="EWC46324.1"/>
    </source>
</evidence>
<evidence type="ECO:0000256" key="7">
    <source>
        <dbReference type="ARBA" id="ARBA00023295"/>
    </source>
</evidence>
<evidence type="ECO:0000256" key="6">
    <source>
        <dbReference type="ARBA" id="ARBA00023277"/>
    </source>
</evidence>
<evidence type="ECO:0000256" key="5">
    <source>
        <dbReference type="ARBA" id="ARBA00023001"/>
    </source>
</evidence>
<keyword evidence="5" id="KW-0136">Cellulose degradation</keyword>
<keyword evidence="4" id="KW-0378">Hydrolase</keyword>
<comment type="similarity">
    <text evidence="2">Belongs to the glycosyl hydrolase 45 (cellulase K) family.</text>
</comment>
<keyword evidence="7" id="KW-0326">Glycosidase</keyword>
<feature type="signal peptide" evidence="10">
    <location>
        <begin position="1"/>
        <end position="19"/>
    </location>
</feature>
<dbReference type="Proteomes" id="UP000024837">
    <property type="component" value="Unassembled WGS sequence"/>
</dbReference>
<dbReference type="GO" id="GO:0030245">
    <property type="term" value="P:cellulose catabolic process"/>
    <property type="evidence" value="ECO:0007669"/>
    <property type="project" value="UniProtKB-KW"/>
</dbReference>
<protein>
    <recommendedName>
        <fullName evidence="3">cellulase</fullName>
        <ecNumber evidence="3">3.2.1.4</ecNumber>
    </recommendedName>
</protein>
<feature type="chain" id="PRO_5004893119" description="cellulase" evidence="10">
    <location>
        <begin position="20"/>
        <end position="269"/>
    </location>
</feature>
<name>W7HST0_9PEZI</name>
<keyword evidence="9" id="KW-1133">Transmembrane helix</keyword>
<evidence type="ECO:0000259" key="11">
    <source>
        <dbReference type="Pfam" id="PF02015"/>
    </source>
</evidence>
<comment type="catalytic activity">
    <reaction evidence="1">
        <text>Endohydrolysis of (1-&gt;4)-beta-D-glucosidic linkages in cellulose, lichenin and cereal beta-D-glucans.</text>
        <dbReference type="EC" id="3.2.1.4"/>
    </reaction>
</comment>
<keyword evidence="9" id="KW-0472">Membrane</keyword>
<evidence type="ECO:0000256" key="4">
    <source>
        <dbReference type="ARBA" id="ARBA00022801"/>
    </source>
</evidence>
<keyword evidence="9" id="KW-0812">Transmembrane</keyword>
<dbReference type="AlphaFoldDB" id="W7HST0"/>
<dbReference type="PANTHER" id="PTHR39730">
    <property type="entry name" value="ENDOGLUCANASE 1"/>
    <property type="match status" value="1"/>
</dbReference>
<dbReference type="InterPro" id="IPR000334">
    <property type="entry name" value="Glyco_hydro_45"/>
</dbReference>
<keyword evidence="8" id="KW-0624">Polysaccharide degradation</keyword>